<feature type="transmembrane region" description="Helical" evidence="10">
    <location>
        <begin position="40"/>
        <end position="60"/>
    </location>
</feature>
<reference evidence="11 12" key="1">
    <citation type="submission" date="2020-08" db="EMBL/GenBank/DDBJ databases">
        <title>A Genomic Blueprint of the Chicken Gut Microbiome.</title>
        <authorList>
            <person name="Gilroy R."/>
            <person name="Ravi A."/>
            <person name="Getino M."/>
            <person name="Pursley I."/>
            <person name="Horton D.L."/>
            <person name="Alikhan N.-F."/>
            <person name="Baker D."/>
            <person name="Gharbi K."/>
            <person name="Hall N."/>
            <person name="Watson M."/>
            <person name="Adriaenssens E.M."/>
            <person name="Foster-Nyarko E."/>
            <person name="Jarju S."/>
            <person name="Secka A."/>
            <person name="Antonio M."/>
            <person name="Oren A."/>
            <person name="Chaudhuri R."/>
            <person name="La Ragione R.M."/>
            <person name="Hildebrand F."/>
            <person name="Pallen M.J."/>
        </authorList>
    </citation>
    <scope>NUCLEOTIDE SEQUENCE [LARGE SCALE GENOMIC DNA]</scope>
    <source>
        <strain evidence="11 12">Sa1BUA13</strain>
    </source>
</reference>
<comment type="function">
    <text evidence="1">Multidrug efflux pump.</text>
</comment>
<evidence type="ECO:0000256" key="6">
    <source>
        <dbReference type="ARBA" id="ARBA00022692"/>
    </source>
</evidence>
<comment type="caution">
    <text evidence="11">The sequence shown here is derived from an EMBL/GenBank/DDBJ whole genome shotgun (WGS) entry which is preliminary data.</text>
</comment>
<evidence type="ECO:0000256" key="10">
    <source>
        <dbReference type="SAM" id="Phobius"/>
    </source>
</evidence>
<keyword evidence="8 10" id="KW-0472">Membrane</keyword>
<feature type="transmembrane region" description="Helical" evidence="10">
    <location>
        <begin position="381"/>
        <end position="400"/>
    </location>
</feature>
<feature type="transmembrane region" description="Helical" evidence="10">
    <location>
        <begin position="236"/>
        <end position="255"/>
    </location>
</feature>
<dbReference type="EMBL" id="JACSPU010000004">
    <property type="protein sequence ID" value="MBD8015440.1"/>
    <property type="molecule type" value="Genomic_DNA"/>
</dbReference>
<gene>
    <name evidence="11" type="ORF">H9630_11500</name>
</gene>
<evidence type="ECO:0000256" key="8">
    <source>
        <dbReference type="ARBA" id="ARBA00023136"/>
    </source>
</evidence>
<dbReference type="InterPro" id="IPR002528">
    <property type="entry name" value="MATE_fam"/>
</dbReference>
<evidence type="ECO:0000256" key="5">
    <source>
        <dbReference type="ARBA" id="ARBA00022448"/>
    </source>
</evidence>
<dbReference type="CDD" id="cd13136">
    <property type="entry name" value="MATE_DinF_like"/>
    <property type="match status" value="1"/>
</dbReference>
<keyword evidence="6 10" id="KW-0812">Transmembrane</keyword>
<feature type="transmembrane region" description="Helical" evidence="10">
    <location>
        <begin position="161"/>
        <end position="180"/>
    </location>
</feature>
<dbReference type="InterPro" id="IPR044644">
    <property type="entry name" value="DinF-like"/>
</dbReference>
<accession>A0ABR8WEL2</accession>
<feature type="transmembrane region" description="Helical" evidence="10">
    <location>
        <begin position="347"/>
        <end position="369"/>
    </location>
</feature>
<feature type="transmembrane region" description="Helical" evidence="10">
    <location>
        <begin position="308"/>
        <end position="327"/>
    </location>
</feature>
<evidence type="ECO:0000256" key="4">
    <source>
        <dbReference type="ARBA" id="ARBA00020268"/>
    </source>
</evidence>
<feature type="transmembrane region" description="Helical" evidence="10">
    <location>
        <begin position="81"/>
        <end position="101"/>
    </location>
</feature>
<comment type="similarity">
    <text evidence="3">Belongs to the multi antimicrobial extrusion (MATE) (TC 2.A.66.1) family.</text>
</comment>
<dbReference type="RefSeq" id="WP_191715635.1">
    <property type="nucleotide sequence ID" value="NZ_JACSPU010000004.1"/>
</dbReference>
<sequence>MNHRNYLALAIPLTLSTVTTPLLGAVDTAVVGQLPNPAYIGGVAIGTVIFNTLYWLFGFLRIGTSGFAAQANGADDKLQGTLAFIRPLIIALVVGMGFIVFQKPIEYIALSLLHPAEDVAELASGYFGIRIWGVPFTLVNYVIMGWLIGMSRIKISVFIQVFMNLLNILLDVVFVFGFGWGVSGVAAATLLAEVIACVVGLWIIWSGTSYQFQRPSIKLMADGSSIKKMMAVNQDLFIRTICLLAVFNLFTYKSADFGTEILAANAVLLQIHYLMAYFFDGLSNASSILSGKAVGSKDRKLFQRNLELSFQWAFYSSVMLLMLYWIFKESVFSFFTSIPEVIRLGYIYGDWLLFFPLVSSFGIVLYGVFTGATETVPIRNSMLLSLIVFLIAMAAGVPYLENHGVWLAFILFSLGRSVFLILYVPKLNLLIRKE</sequence>
<proteinExistence type="inferred from homology"/>
<feature type="transmembrane region" description="Helical" evidence="10">
    <location>
        <begin position="406"/>
        <end position="424"/>
    </location>
</feature>
<evidence type="ECO:0000313" key="12">
    <source>
        <dbReference type="Proteomes" id="UP000658980"/>
    </source>
</evidence>
<evidence type="ECO:0000256" key="9">
    <source>
        <dbReference type="ARBA" id="ARBA00031636"/>
    </source>
</evidence>
<dbReference type="Proteomes" id="UP000658980">
    <property type="component" value="Unassembled WGS sequence"/>
</dbReference>
<feature type="transmembrane region" description="Helical" evidence="10">
    <location>
        <begin position="129"/>
        <end position="149"/>
    </location>
</feature>
<evidence type="ECO:0000256" key="7">
    <source>
        <dbReference type="ARBA" id="ARBA00022989"/>
    </source>
</evidence>
<keyword evidence="12" id="KW-1185">Reference proteome</keyword>
<evidence type="ECO:0000313" key="11">
    <source>
        <dbReference type="EMBL" id="MBD8015440.1"/>
    </source>
</evidence>
<keyword evidence="7 10" id="KW-1133">Transmembrane helix</keyword>
<evidence type="ECO:0000256" key="1">
    <source>
        <dbReference type="ARBA" id="ARBA00003408"/>
    </source>
</evidence>
<feature type="transmembrane region" description="Helical" evidence="10">
    <location>
        <begin position="186"/>
        <end position="205"/>
    </location>
</feature>
<dbReference type="Pfam" id="PF01554">
    <property type="entry name" value="MatE"/>
    <property type="match status" value="2"/>
</dbReference>
<protein>
    <recommendedName>
        <fullName evidence="4">Probable multidrug resistance protein NorM</fullName>
    </recommendedName>
    <alternativeName>
        <fullName evidence="9">Multidrug-efflux transporter</fullName>
    </alternativeName>
</protein>
<comment type="subcellular location">
    <subcellularLocation>
        <location evidence="2">Membrane</location>
        <topology evidence="2">Multi-pass membrane protein</topology>
    </subcellularLocation>
</comment>
<dbReference type="InterPro" id="IPR050222">
    <property type="entry name" value="MATE_MdtK"/>
</dbReference>
<dbReference type="PANTHER" id="PTHR43298">
    <property type="entry name" value="MULTIDRUG RESISTANCE PROTEIN NORM-RELATED"/>
    <property type="match status" value="1"/>
</dbReference>
<keyword evidence="5" id="KW-0813">Transport</keyword>
<dbReference type="NCBIfam" id="TIGR00797">
    <property type="entry name" value="matE"/>
    <property type="match status" value="1"/>
</dbReference>
<evidence type="ECO:0000256" key="3">
    <source>
        <dbReference type="ARBA" id="ARBA00010199"/>
    </source>
</evidence>
<dbReference type="PANTHER" id="PTHR43298:SF2">
    <property type="entry name" value="FMN_FAD EXPORTER YEEO-RELATED"/>
    <property type="match status" value="1"/>
</dbReference>
<evidence type="ECO:0000256" key="2">
    <source>
        <dbReference type="ARBA" id="ARBA00004141"/>
    </source>
</evidence>
<name>A0ABR8WEL2_9BACL</name>
<organism evidence="11 12">
    <name type="scientific">Planococcus wigleyi</name>
    <dbReference type="NCBI Taxonomy" id="2762216"/>
    <lineage>
        <taxon>Bacteria</taxon>
        <taxon>Bacillati</taxon>
        <taxon>Bacillota</taxon>
        <taxon>Bacilli</taxon>
        <taxon>Bacillales</taxon>
        <taxon>Caryophanaceae</taxon>
        <taxon>Planococcus</taxon>
    </lineage>
</organism>